<protein>
    <recommendedName>
        <fullName evidence="3">Ribosomal protein S3AE</fullName>
    </recommendedName>
</protein>
<organism evidence="1 2">
    <name type="scientific">Keguizhuia sedimenti</name>
    <dbReference type="NCBI Taxonomy" id="3064264"/>
    <lineage>
        <taxon>Bacteria</taxon>
        <taxon>Pseudomonadati</taxon>
        <taxon>Pseudomonadota</taxon>
        <taxon>Betaproteobacteria</taxon>
        <taxon>Burkholderiales</taxon>
        <taxon>Oxalobacteraceae</taxon>
        <taxon>Keguizhuia</taxon>
    </lineage>
</organism>
<proteinExistence type="predicted"/>
<dbReference type="RefSeq" id="WP_338436661.1">
    <property type="nucleotide sequence ID" value="NZ_JAUYVH010000005.1"/>
</dbReference>
<accession>A0ABU1BQZ5</accession>
<sequence>MSTAFPFPIRNECPPGACVCDREKLLNDPQADIRVLRLTREEEKRLIARINEVSTLAELQRIQKRLFDQLGIVLHIAPGPNEVRTMRGLDIRLMESPGLCKKIRQSVPAAIRRCLERNPEIAYAILDAHDLLGGGSGSVGSAGSLTQPDT</sequence>
<evidence type="ECO:0008006" key="3">
    <source>
        <dbReference type="Google" id="ProtNLM"/>
    </source>
</evidence>
<gene>
    <name evidence="1" type="ORF">Q8A64_09915</name>
</gene>
<comment type="caution">
    <text evidence="1">The sequence shown here is derived from an EMBL/GenBank/DDBJ whole genome shotgun (WGS) entry which is preliminary data.</text>
</comment>
<keyword evidence="2" id="KW-1185">Reference proteome</keyword>
<evidence type="ECO:0000313" key="2">
    <source>
        <dbReference type="Proteomes" id="UP001225596"/>
    </source>
</evidence>
<reference evidence="1 2" key="1">
    <citation type="submission" date="2023-08" db="EMBL/GenBank/DDBJ databases">
        <title>Oxalobacteraceae gen .nov., isolated from river sludge outside the plant.</title>
        <authorList>
            <person name="Zhao S.Y."/>
        </authorList>
    </citation>
    <scope>NUCLEOTIDE SEQUENCE [LARGE SCALE GENOMIC DNA]</scope>
    <source>
        <strain evidence="1 2">R-40</strain>
    </source>
</reference>
<dbReference type="Proteomes" id="UP001225596">
    <property type="component" value="Unassembled WGS sequence"/>
</dbReference>
<evidence type="ECO:0000313" key="1">
    <source>
        <dbReference type="EMBL" id="MDQ9170723.1"/>
    </source>
</evidence>
<dbReference type="EMBL" id="JAUYVH010000005">
    <property type="protein sequence ID" value="MDQ9170723.1"/>
    <property type="molecule type" value="Genomic_DNA"/>
</dbReference>
<name>A0ABU1BQZ5_9BURK</name>